<proteinExistence type="predicted"/>
<name>A0ACB7ZSX3_9AGAM</name>
<feature type="non-terminal residue" evidence="1">
    <location>
        <position position="1"/>
    </location>
</feature>
<evidence type="ECO:0000313" key="2">
    <source>
        <dbReference type="Proteomes" id="UP000790377"/>
    </source>
</evidence>
<dbReference type="Proteomes" id="UP000790377">
    <property type="component" value="Unassembled WGS sequence"/>
</dbReference>
<gene>
    <name evidence="1" type="ORF">BJ138DRAFT_990100</name>
</gene>
<accession>A0ACB7ZSX3</accession>
<sequence length="59" mass="6865">GDPFLSITGHYIWNPENKPQQWELKSDQLAFEPIEGNHSGENIGRIIIDVIDRYNVRDK</sequence>
<reference evidence="1" key="1">
    <citation type="journal article" date="2021" name="New Phytol.">
        <title>Evolutionary innovations through gain and loss of genes in the ectomycorrhizal Boletales.</title>
        <authorList>
            <person name="Wu G."/>
            <person name="Miyauchi S."/>
            <person name="Morin E."/>
            <person name="Kuo A."/>
            <person name="Drula E."/>
            <person name="Varga T."/>
            <person name="Kohler A."/>
            <person name="Feng B."/>
            <person name="Cao Y."/>
            <person name="Lipzen A."/>
            <person name="Daum C."/>
            <person name="Hundley H."/>
            <person name="Pangilinan J."/>
            <person name="Johnson J."/>
            <person name="Barry K."/>
            <person name="LaButti K."/>
            <person name="Ng V."/>
            <person name="Ahrendt S."/>
            <person name="Min B."/>
            <person name="Choi I.G."/>
            <person name="Park H."/>
            <person name="Plett J.M."/>
            <person name="Magnuson J."/>
            <person name="Spatafora J.W."/>
            <person name="Nagy L.G."/>
            <person name="Henrissat B."/>
            <person name="Grigoriev I.V."/>
            <person name="Yang Z.L."/>
            <person name="Xu J."/>
            <person name="Martin F.M."/>
        </authorList>
    </citation>
    <scope>NUCLEOTIDE SEQUENCE</scope>
    <source>
        <strain evidence="1">ATCC 28755</strain>
    </source>
</reference>
<comment type="caution">
    <text evidence="1">The sequence shown here is derived from an EMBL/GenBank/DDBJ whole genome shotgun (WGS) entry which is preliminary data.</text>
</comment>
<evidence type="ECO:0000313" key="1">
    <source>
        <dbReference type="EMBL" id="KAH7903802.1"/>
    </source>
</evidence>
<protein>
    <submittedName>
        <fullName evidence="1">Uncharacterized protein</fullName>
    </submittedName>
</protein>
<dbReference type="EMBL" id="MU268751">
    <property type="protein sequence ID" value="KAH7903802.1"/>
    <property type="molecule type" value="Genomic_DNA"/>
</dbReference>
<organism evidence="1 2">
    <name type="scientific">Hygrophoropsis aurantiaca</name>
    <dbReference type="NCBI Taxonomy" id="72124"/>
    <lineage>
        <taxon>Eukaryota</taxon>
        <taxon>Fungi</taxon>
        <taxon>Dikarya</taxon>
        <taxon>Basidiomycota</taxon>
        <taxon>Agaricomycotina</taxon>
        <taxon>Agaricomycetes</taxon>
        <taxon>Agaricomycetidae</taxon>
        <taxon>Boletales</taxon>
        <taxon>Coniophorineae</taxon>
        <taxon>Hygrophoropsidaceae</taxon>
        <taxon>Hygrophoropsis</taxon>
    </lineage>
</organism>
<keyword evidence="2" id="KW-1185">Reference proteome</keyword>
<feature type="non-terminal residue" evidence="1">
    <location>
        <position position="59"/>
    </location>
</feature>